<keyword evidence="3" id="KW-1185">Reference proteome</keyword>
<feature type="region of interest" description="Disordered" evidence="1">
    <location>
        <begin position="159"/>
        <end position="182"/>
    </location>
</feature>
<organism evidence="2 3">
    <name type="scientific">Aspergillus sydowii CBS 593.65</name>
    <dbReference type="NCBI Taxonomy" id="1036612"/>
    <lineage>
        <taxon>Eukaryota</taxon>
        <taxon>Fungi</taxon>
        <taxon>Dikarya</taxon>
        <taxon>Ascomycota</taxon>
        <taxon>Pezizomycotina</taxon>
        <taxon>Eurotiomycetes</taxon>
        <taxon>Eurotiomycetidae</taxon>
        <taxon>Eurotiales</taxon>
        <taxon>Aspergillaceae</taxon>
        <taxon>Aspergillus</taxon>
        <taxon>Aspergillus subgen. Nidulantes</taxon>
    </lineage>
</organism>
<dbReference type="Proteomes" id="UP000184356">
    <property type="component" value="Unassembled WGS sequence"/>
</dbReference>
<gene>
    <name evidence="2" type="ORF">ASPSYDRAFT_1036587</name>
</gene>
<reference evidence="3" key="1">
    <citation type="journal article" date="2017" name="Genome Biol.">
        <title>Comparative genomics reveals high biological diversity and specific adaptations in the industrially and medically important fungal genus Aspergillus.</title>
        <authorList>
            <person name="de Vries R.P."/>
            <person name="Riley R."/>
            <person name="Wiebenga A."/>
            <person name="Aguilar-Osorio G."/>
            <person name="Amillis S."/>
            <person name="Uchima C.A."/>
            <person name="Anderluh G."/>
            <person name="Asadollahi M."/>
            <person name="Askin M."/>
            <person name="Barry K."/>
            <person name="Battaglia E."/>
            <person name="Bayram O."/>
            <person name="Benocci T."/>
            <person name="Braus-Stromeyer S.A."/>
            <person name="Caldana C."/>
            <person name="Canovas D."/>
            <person name="Cerqueira G.C."/>
            <person name="Chen F."/>
            <person name="Chen W."/>
            <person name="Choi C."/>
            <person name="Clum A."/>
            <person name="Dos Santos R.A."/>
            <person name="Damasio A.R."/>
            <person name="Diallinas G."/>
            <person name="Emri T."/>
            <person name="Fekete E."/>
            <person name="Flipphi M."/>
            <person name="Freyberg S."/>
            <person name="Gallo A."/>
            <person name="Gournas C."/>
            <person name="Habgood R."/>
            <person name="Hainaut M."/>
            <person name="Harispe M.L."/>
            <person name="Henrissat B."/>
            <person name="Hilden K.S."/>
            <person name="Hope R."/>
            <person name="Hossain A."/>
            <person name="Karabika E."/>
            <person name="Karaffa L."/>
            <person name="Karanyi Z."/>
            <person name="Krasevec N."/>
            <person name="Kuo A."/>
            <person name="Kusch H."/>
            <person name="LaButti K."/>
            <person name="Lagendijk E.L."/>
            <person name="Lapidus A."/>
            <person name="Levasseur A."/>
            <person name="Lindquist E."/>
            <person name="Lipzen A."/>
            <person name="Logrieco A.F."/>
            <person name="MacCabe A."/>
            <person name="Maekelae M.R."/>
            <person name="Malavazi I."/>
            <person name="Melin P."/>
            <person name="Meyer V."/>
            <person name="Mielnichuk N."/>
            <person name="Miskei M."/>
            <person name="Molnar A.P."/>
            <person name="Mule G."/>
            <person name="Ngan C.Y."/>
            <person name="Orejas M."/>
            <person name="Orosz E."/>
            <person name="Ouedraogo J.P."/>
            <person name="Overkamp K.M."/>
            <person name="Park H.-S."/>
            <person name="Perrone G."/>
            <person name="Piumi F."/>
            <person name="Punt P.J."/>
            <person name="Ram A.F."/>
            <person name="Ramon A."/>
            <person name="Rauscher S."/>
            <person name="Record E."/>
            <person name="Riano-Pachon D.M."/>
            <person name="Robert V."/>
            <person name="Roehrig J."/>
            <person name="Ruller R."/>
            <person name="Salamov A."/>
            <person name="Salih N.S."/>
            <person name="Samson R.A."/>
            <person name="Sandor E."/>
            <person name="Sanguinetti M."/>
            <person name="Schuetze T."/>
            <person name="Sepcic K."/>
            <person name="Shelest E."/>
            <person name="Sherlock G."/>
            <person name="Sophianopoulou V."/>
            <person name="Squina F.M."/>
            <person name="Sun H."/>
            <person name="Susca A."/>
            <person name="Todd R.B."/>
            <person name="Tsang A."/>
            <person name="Unkles S.E."/>
            <person name="van de Wiele N."/>
            <person name="van Rossen-Uffink D."/>
            <person name="Oliveira J.V."/>
            <person name="Vesth T.C."/>
            <person name="Visser J."/>
            <person name="Yu J.-H."/>
            <person name="Zhou M."/>
            <person name="Andersen M.R."/>
            <person name="Archer D.B."/>
            <person name="Baker S.E."/>
            <person name="Benoit I."/>
            <person name="Brakhage A.A."/>
            <person name="Braus G.H."/>
            <person name="Fischer R."/>
            <person name="Frisvad J.C."/>
            <person name="Goldman G.H."/>
            <person name="Houbraken J."/>
            <person name="Oakley B."/>
            <person name="Pocsi I."/>
            <person name="Scazzocchio C."/>
            <person name="Seiboth B."/>
            <person name="vanKuyk P.A."/>
            <person name="Wortman J."/>
            <person name="Dyer P.S."/>
            <person name="Grigoriev I.V."/>
        </authorList>
    </citation>
    <scope>NUCLEOTIDE SEQUENCE [LARGE SCALE GENOMIC DNA]</scope>
    <source>
        <strain evidence="3">CBS 593.65</strain>
    </source>
</reference>
<sequence length="182" mass="19756">MPGSALRHAGVLLGGGRRQYKSRTYFVPCMVPCGRSRSASPRVTAMCAMEVDLRVKFAPLAHLHSPGSESPRYDPIINDMVFRFNSTLLSTREGKFGIPLGTAADRYRSIPLISLDHLCFAGSPYEADPVGQPNNMKSRSPSACTKLWRGRGDVIGERQISAGKSNQREGSVFLGPSATEAN</sequence>
<protein>
    <submittedName>
        <fullName evidence="2">Uncharacterized protein</fullName>
    </submittedName>
</protein>
<dbReference type="RefSeq" id="XP_040702040.1">
    <property type="nucleotide sequence ID" value="XM_040839787.1"/>
</dbReference>
<dbReference type="VEuPathDB" id="FungiDB:ASPSYDRAFT_1036587"/>
<proteinExistence type="predicted"/>
<dbReference type="EMBL" id="KV878587">
    <property type="protein sequence ID" value="OJJ58234.1"/>
    <property type="molecule type" value="Genomic_DNA"/>
</dbReference>
<dbReference type="AlphaFoldDB" id="A0A1L9TFM2"/>
<name>A0A1L9TFM2_9EURO</name>
<evidence type="ECO:0000313" key="3">
    <source>
        <dbReference type="Proteomes" id="UP000184356"/>
    </source>
</evidence>
<evidence type="ECO:0000256" key="1">
    <source>
        <dbReference type="SAM" id="MobiDB-lite"/>
    </source>
</evidence>
<dbReference type="GeneID" id="63755860"/>
<evidence type="ECO:0000313" key="2">
    <source>
        <dbReference type="EMBL" id="OJJ58234.1"/>
    </source>
</evidence>
<accession>A0A1L9TFM2</accession>